<reference evidence="1 2" key="1">
    <citation type="submission" date="2016-11" db="EMBL/GenBank/DDBJ databases">
        <title>Study of marine rhodopsin-containing bacteria.</title>
        <authorList>
            <person name="Yoshizawa S."/>
            <person name="Kumagai Y."/>
            <person name="Kogure K."/>
        </authorList>
    </citation>
    <scope>NUCLEOTIDE SEQUENCE [LARGE SCALE GENOMIC DNA]</scope>
    <source>
        <strain evidence="1 2">SAORIC-28</strain>
    </source>
</reference>
<dbReference type="Pfam" id="PF13432">
    <property type="entry name" value="TPR_16"/>
    <property type="match status" value="1"/>
</dbReference>
<accession>A0A271IYS2</accession>
<protein>
    <submittedName>
        <fullName evidence="1">Uncharacterized protein</fullName>
    </submittedName>
</protein>
<dbReference type="AlphaFoldDB" id="A0A271IYS2"/>
<dbReference type="InterPro" id="IPR011990">
    <property type="entry name" value="TPR-like_helical_dom_sf"/>
</dbReference>
<gene>
    <name evidence="1" type="ORF">BSZ37_05620</name>
</gene>
<evidence type="ECO:0000313" key="1">
    <source>
        <dbReference type="EMBL" id="PAP75954.1"/>
    </source>
</evidence>
<dbReference type="Gene3D" id="1.25.40.10">
    <property type="entry name" value="Tetratricopeptide repeat domain"/>
    <property type="match status" value="1"/>
</dbReference>
<evidence type="ECO:0000313" key="2">
    <source>
        <dbReference type="Proteomes" id="UP000216339"/>
    </source>
</evidence>
<proteinExistence type="predicted"/>
<comment type="caution">
    <text evidence="1">The sequence shown here is derived from an EMBL/GenBank/DDBJ whole genome shotgun (WGS) entry which is preliminary data.</text>
</comment>
<dbReference type="Proteomes" id="UP000216339">
    <property type="component" value="Unassembled WGS sequence"/>
</dbReference>
<sequence>MMEQGRPGEALEAYERSLDLYPRRFNGLLGAARAARELGEPAAARAFYTELVESSADGSTREGLAEARAFLSASPH</sequence>
<dbReference type="EMBL" id="MQWD01000001">
    <property type="protein sequence ID" value="PAP75954.1"/>
    <property type="molecule type" value="Genomic_DNA"/>
</dbReference>
<name>A0A271IYS2_9BACT</name>
<keyword evidence="2" id="KW-1185">Reference proteome</keyword>
<dbReference type="SUPFAM" id="SSF48452">
    <property type="entry name" value="TPR-like"/>
    <property type="match status" value="1"/>
</dbReference>
<organism evidence="1 2">
    <name type="scientific">Rubrivirga marina</name>
    <dbReference type="NCBI Taxonomy" id="1196024"/>
    <lineage>
        <taxon>Bacteria</taxon>
        <taxon>Pseudomonadati</taxon>
        <taxon>Rhodothermota</taxon>
        <taxon>Rhodothermia</taxon>
        <taxon>Rhodothermales</taxon>
        <taxon>Rubricoccaceae</taxon>
        <taxon>Rubrivirga</taxon>
    </lineage>
</organism>